<keyword evidence="2" id="KW-1185">Reference proteome</keyword>
<gene>
    <name evidence="1" type="ORF">SAMN05421837_107320</name>
</gene>
<protein>
    <submittedName>
        <fullName evidence="1">Uncharacterized protein</fullName>
    </submittedName>
</protein>
<dbReference type="AlphaFoldDB" id="A0A1H5R9Q7"/>
<dbReference type="Proteomes" id="UP000198878">
    <property type="component" value="Unassembled WGS sequence"/>
</dbReference>
<name>A0A1H5R9Q7_9PSEU</name>
<dbReference type="STRING" id="218821.SAMN05421837_107320"/>
<sequence length="77" mass="8306">MPGDRPTHAATIRPALVEIPMWITSRLVHLTRVARWQVGQLADAYPDTAVEQLHVVGRLAIAACLLDAAITAAPLLT</sequence>
<proteinExistence type="predicted"/>
<accession>A0A1H5R9Q7</accession>
<reference evidence="2" key="1">
    <citation type="submission" date="2016-10" db="EMBL/GenBank/DDBJ databases">
        <authorList>
            <person name="Varghese N."/>
            <person name="Submissions S."/>
        </authorList>
    </citation>
    <scope>NUCLEOTIDE SEQUENCE [LARGE SCALE GENOMIC DNA]</scope>
    <source>
        <strain evidence="2">DSM 44654</strain>
    </source>
</reference>
<organism evidence="1 2">
    <name type="scientific">Amycolatopsis pretoriensis</name>
    <dbReference type="NCBI Taxonomy" id="218821"/>
    <lineage>
        <taxon>Bacteria</taxon>
        <taxon>Bacillati</taxon>
        <taxon>Actinomycetota</taxon>
        <taxon>Actinomycetes</taxon>
        <taxon>Pseudonocardiales</taxon>
        <taxon>Pseudonocardiaceae</taxon>
        <taxon>Amycolatopsis</taxon>
    </lineage>
</organism>
<evidence type="ECO:0000313" key="1">
    <source>
        <dbReference type="EMBL" id="SEF34321.1"/>
    </source>
</evidence>
<evidence type="ECO:0000313" key="2">
    <source>
        <dbReference type="Proteomes" id="UP000198878"/>
    </source>
</evidence>
<dbReference type="EMBL" id="FNUJ01000007">
    <property type="protein sequence ID" value="SEF34321.1"/>
    <property type="molecule type" value="Genomic_DNA"/>
</dbReference>
<dbReference type="RefSeq" id="WP_158104216.1">
    <property type="nucleotide sequence ID" value="NZ_MUMK01000313.1"/>
</dbReference>